<sequence>MSALKIINARLGSDHRVTELFVENGYFVDRFSATVSPWQTLDLQGRLVLPGLIESHIHLDKACIMQRCHLQEGTLAEAVAQTRAAKAEFTEDDVYQRGAQVLDKAIVQGTTHMRTHVELDPQIGLTGFNAIRRLQADYAWAISLEICVFPQEGMLNNPGTEALLCQALESGATVLGGCPYMDSDPHGQIQRLFELAVRYDCDLDLHLDFDLNSEGMTVMEVARCTQLHGWGGRVTIGHATKLSTLPREPLTVLALHLAKAGVQVTCLPSTDLFLLGREAFHNKPRGLAPLAHLHACGVRCSVSTNNIGNPFTPYGDASLIRQANLFANVSQMGTVAELLQCLAWVSSESAALLRLKDYGVRPGCRADFIVFDAPSPAAVIAEISAPLMGFKGGRQTFSRPAATLMKAT</sequence>
<dbReference type="EC" id="3.5.4.1" evidence="4"/>
<evidence type="ECO:0000256" key="1">
    <source>
        <dbReference type="ARBA" id="ARBA00022723"/>
    </source>
</evidence>
<dbReference type="EMBL" id="CABVIN010000005">
    <property type="protein sequence ID" value="VVP18748.1"/>
    <property type="molecule type" value="Genomic_DNA"/>
</dbReference>
<dbReference type="Proteomes" id="UP000377224">
    <property type="component" value="Unassembled WGS sequence"/>
</dbReference>
<dbReference type="SUPFAM" id="SSF51338">
    <property type="entry name" value="Composite domain of metallo-dependent hydrolases"/>
    <property type="match status" value="1"/>
</dbReference>
<gene>
    <name evidence="4" type="primary">codA_2</name>
    <name evidence="4" type="ORF">PS896_03723</name>
</gene>
<feature type="domain" description="Amidohydrolase 3" evidence="3">
    <location>
        <begin position="39"/>
        <end position="125"/>
    </location>
</feature>
<name>A0A5E7M423_PSEFL</name>
<dbReference type="AlphaFoldDB" id="A0A5E7M423"/>
<evidence type="ECO:0000313" key="4">
    <source>
        <dbReference type="EMBL" id="VVP18748.1"/>
    </source>
</evidence>
<dbReference type="SUPFAM" id="SSF51556">
    <property type="entry name" value="Metallo-dependent hydrolases"/>
    <property type="match status" value="1"/>
</dbReference>
<dbReference type="Gene3D" id="2.30.40.10">
    <property type="entry name" value="Urease, subunit C, domain 1"/>
    <property type="match status" value="1"/>
</dbReference>
<keyword evidence="1" id="KW-0479">Metal-binding</keyword>
<dbReference type="InterPro" id="IPR052349">
    <property type="entry name" value="Metallo-hydrolase_Enzymes"/>
</dbReference>
<dbReference type="RefSeq" id="WP_150648041.1">
    <property type="nucleotide sequence ID" value="NZ_CABVIN010000005.1"/>
</dbReference>
<dbReference type="Gene3D" id="3.20.20.140">
    <property type="entry name" value="Metal-dependent hydrolases"/>
    <property type="match status" value="1"/>
</dbReference>
<evidence type="ECO:0000313" key="5">
    <source>
        <dbReference type="Proteomes" id="UP000377224"/>
    </source>
</evidence>
<dbReference type="GO" id="GO:0004131">
    <property type="term" value="F:cytosine deaminase activity"/>
    <property type="evidence" value="ECO:0007669"/>
    <property type="project" value="UniProtKB-EC"/>
</dbReference>
<dbReference type="InterPro" id="IPR011059">
    <property type="entry name" value="Metal-dep_hydrolase_composite"/>
</dbReference>
<evidence type="ECO:0000256" key="2">
    <source>
        <dbReference type="ARBA" id="ARBA00022801"/>
    </source>
</evidence>
<dbReference type="Pfam" id="PF07969">
    <property type="entry name" value="Amidohydro_3"/>
    <property type="match status" value="2"/>
</dbReference>
<feature type="domain" description="Amidohydrolase 3" evidence="3">
    <location>
        <begin position="155"/>
        <end position="379"/>
    </location>
</feature>
<dbReference type="PANTHER" id="PTHR32027">
    <property type="entry name" value="CYTOSINE DEAMINASE"/>
    <property type="match status" value="1"/>
</dbReference>
<organism evidence="4 5">
    <name type="scientific">Pseudomonas fluorescens</name>
    <dbReference type="NCBI Taxonomy" id="294"/>
    <lineage>
        <taxon>Bacteria</taxon>
        <taxon>Pseudomonadati</taxon>
        <taxon>Pseudomonadota</taxon>
        <taxon>Gammaproteobacteria</taxon>
        <taxon>Pseudomonadales</taxon>
        <taxon>Pseudomonadaceae</taxon>
        <taxon>Pseudomonas</taxon>
    </lineage>
</organism>
<dbReference type="GO" id="GO:0046872">
    <property type="term" value="F:metal ion binding"/>
    <property type="evidence" value="ECO:0007669"/>
    <property type="project" value="UniProtKB-KW"/>
</dbReference>
<dbReference type="InterPro" id="IPR013108">
    <property type="entry name" value="Amidohydro_3"/>
</dbReference>
<dbReference type="InterPro" id="IPR032466">
    <property type="entry name" value="Metal_Hydrolase"/>
</dbReference>
<evidence type="ECO:0000259" key="3">
    <source>
        <dbReference type="Pfam" id="PF07969"/>
    </source>
</evidence>
<dbReference type="CDD" id="cd01293">
    <property type="entry name" value="Bact_CD"/>
    <property type="match status" value="1"/>
</dbReference>
<keyword evidence="2 4" id="KW-0378">Hydrolase</keyword>
<dbReference type="PANTHER" id="PTHR32027:SF9">
    <property type="entry name" value="BLL3847 PROTEIN"/>
    <property type="match status" value="1"/>
</dbReference>
<reference evidence="4 5" key="1">
    <citation type="submission" date="2019-09" db="EMBL/GenBank/DDBJ databases">
        <authorList>
            <person name="Chandra G."/>
            <person name="Truman W A."/>
        </authorList>
    </citation>
    <scope>NUCLEOTIDE SEQUENCE [LARGE SCALE GENOMIC DNA]</scope>
    <source>
        <strain evidence="4">PS896</strain>
    </source>
</reference>
<protein>
    <submittedName>
        <fullName evidence="4">Cytosine deaminase</fullName>
        <ecNumber evidence="4">3.5.4.1</ecNumber>
    </submittedName>
</protein>
<dbReference type="FunFam" id="3.20.20.140:FF:000019">
    <property type="entry name" value="Cytosine deaminase"/>
    <property type="match status" value="1"/>
</dbReference>
<proteinExistence type="predicted"/>
<accession>A0A5E7M423</accession>